<evidence type="ECO:0000259" key="2">
    <source>
        <dbReference type="Pfam" id="PF05229"/>
    </source>
</evidence>
<evidence type="ECO:0000313" key="4">
    <source>
        <dbReference type="Proteomes" id="UP000216998"/>
    </source>
</evidence>
<organism evidence="3 4">
    <name type="scientific">Niveispirillum lacus</name>
    <dbReference type="NCBI Taxonomy" id="1981099"/>
    <lineage>
        <taxon>Bacteria</taxon>
        <taxon>Pseudomonadati</taxon>
        <taxon>Pseudomonadota</taxon>
        <taxon>Alphaproteobacteria</taxon>
        <taxon>Rhodospirillales</taxon>
        <taxon>Azospirillaceae</taxon>
        <taxon>Niveispirillum</taxon>
    </lineage>
</organism>
<dbReference type="InterPro" id="IPR007893">
    <property type="entry name" value="Spore_coat_U/FanG"/>
</dbReference>
<keyword evidence="1" id="KW-0812">Transmembrane</keyword>
<name>A0A255Z4I4_9PROT</name>
<gene>
    <name evidence="3" type="ORF">CHU95_07485</name>
</gene>
<feature type="domain" description="Spore coat protein U/FanG" evidence="2">
    <location>
        <begin position="110"/>
        <end position="191"/>
    </location>
</feature>
<evidence type="ECO:0000313" key="3">
    <source>
        <dbReference type="EMBL" id="OYQ35560.1"/>
    </source>
</evidence>
<dbReference type="OrthoDB" id="7349196at2"/>
<reference evidence="3 4" key="1">
    <citation type="submission" date="2017-07" db="EMBL/GenBank/DDBJ databases">
        <title>Niveispirillum cyanobacteriorum sp. nov., isolated from cyanobacterial aggregates in a eutrophic lake.</title>
        <authorList>
            <person name="Cai H."/>
        </authorList>
    </citation>
    <scope>NUCLEOTIDE SEQUENCE [LARGE SCALE GENOMIC DNA]</scope>
    <source>
        <strain evidence="4">TH1-14</strain>
    </source>
</reference>
<proteinExistence type="predicted"/>
<keyword evidence="1" id="KW-1133">Transmembrane helix</keyword>
<accession>A0A255Z4I4</accession>
<sequence length="338" mass="35671">MHAFAEVLPVLLGLLLWKLAFCLHPPVVVSLTPGTNMSILVLLCRMTTALTLCLPLSVAAAAKDKDRCDIDISKIDRIEPVAEYDPYGGNATGYHAVELEHEGGPACALLVGIDDGNNGSRVMESSKDRLVYDLYKDSRLGQRVDDIRGNESNMFALAMDSKNDNASVQFFSNIPGGQLVAKGTYSDRVTVNVYQLLEGIPVGPIASRTAQVRTKVRSVVSASVIVDGVERPLNGTVGTVDLGDLTRGGIGRFDLDISGNGDYSLSLSSQNGGQLVTSGGGSIGYQLYVSGRAVSMARGATVDLGGAGRYELRVETAAAGQVLAGTYNDNLILTITAN</sequence>
<dbReference type="AlphaFoldDB" id="A0A255Z4I4"/>
<dbReference type="Proteomes" id="UP000216998">
    <property type="component" value="Unassembled WGS sequence"/>
</dbReference>
<protein>
    <recommendedName>
        <fullName evidence="2">Spore coat protein U/FanG domain-containing protein</fullName>
    </recommendedName>
</protein>
<comment type="caution">
    <text evidence="3">The sequence shown here is derived from an EMBL/GenBank/DDBJ whole genome shotgun (WGS) entry which is preliminary data.</text>
</comment>
<dbReference type="Pfam" id="PF05229">
    <property type="entry name" value="SCPU"/>
    <property type="match status" value="1"/>
</dbReference>
<keyword evidence="4" id="KW-1185">Reference proteome</keyword>
<feature type="transmembrane region" description="Helical" evidence="1">
    <location>
        <begin position="38"/>
        <end position="62"/>
    </location>
</feature>
<dbReference type="EMBL" id="NOXU01000025">
    <property type="protein sequence ID" value="OYQ35560.1"/>
    <property type="molecule type" value="Genomic_DNA"/>
</dbReference>
<keyword evidence="1" id="KW-0472">Membrane</keyword>
<evidence type="ECO:0000256" key="1">
    <source>
        <dbReference type="SAM" id="Phobius"/>
    </source>
</evidence>